<feature type="region of interest" description="Disordered" evidence="1">
    <location>
        <begin position="294"/>
        <end position="326"/>
    </location>
</feature>
<feature type="chain" id="PRO_5005536466" evidence="2">
    <location>
        <begin position="17"/>
        <end position="379"/>
    </location>
</feature>
<reference evidence="3 4" key="1">
    <citation type="journal article" date="2015" name="Nat. Commun.">
        <title>Lucilia cuprina genome unlocks parasitic fly biology to underpin future interventions.</title>
        <authorList>
            <person name="Anstead C.A."/>
            <person name="Korhonen P.K."/>
            <person name="Young N.D."/>
            <person name="Hall R.S."/>
            <person name="Jex A.R."/>
            <person name="Murali S.C."/>
            <person name="Hughes D.S."/>
            <person name="Lee S.F."/>
            <person name="Perry T."/>
            <person name="Stroehlein A.J."/>
            <person name="Ansell B.R."/>
            <person name="Breugelmans B."/>
            <person name="Hofmann A."/>
            <person name="Qu J."/>
            <person name="Dugan S."/>
            <person name="Lee S.L."/>
            <person name="Chao H."/>
            <person name="Dinh H."/>
            <person name="Han Y."/>
            <person name="Doddapaneni H.V."/>
            <person name="Worley K.C."/>
            <person name="Muzny D.M."/>
            <person name="Ioannidis P."/>
            <person name="Waterhouse R.M."/>
            <person name="Zdobnov E.M."/>
            <person name="James P.J."/>
            <person name="Bagnall N.H."/>
            <person name="Kotze A.C."/>
            <person name="Gibbs R.A."/>
            <person name="Richards S."/>
            <person name="Batterham P."/>
            <person name="Gasser R.B."/>
        </authorList>
    </citation>
    <scope>NUCLEOTIDE SEQUENCE [LARGE SCALE GENOMIC DNA]</scope>
    <source>
        <strain evidence="3 4">LS</strain>
        <tissue evidence="3">Full body</tissue>
    </source>
</reference>
<feature type="compositionally biased region" description="Low complexity" evidence="1">
    <location>
        <begin position="180"/>
        <end position="193"/>
    </location>
</feature>
<name>A0A0L0CIL7_LUCCU</name>
<dbReference type="AlphaFoldDB" id="A0A0L0CIL7"/>
<gene>
    <name evidence="3" type="ORF">FF38_06622</name>
</gene>
<evidence type="ECO:0000313" key="3">
    <source>
        <dbReference type="EMBL" id="KNC32253.1"/>
    </source>
</evidence>
<accession>A0A0L0CIL7</accession>
<proteinExistence type="predicted"/>
<feature type="region of interest" description="Disordered" evidence="1">
    <location>
        <begin position="168"/>
        <end position="208"/>
    </location>
</feature>
<dbReference type="EMBL" id="JRES01000328">
    <property type="protein sequence ID" value="KNC32253.1"/>
    <property type="molecule type" value="Genomic_DNA"/>
</dbReference>
<evidence type="ECO:0000256" key="1">
    <source>
        <dbReference type="SAM" id="MobiDB-lite"/>
    </source>
</evidence>
<feature type="compositionally biased region" description="Polar residues" evidence="1">
    <location>
        <begin position="199"/>
        <end position="208"/>
    </location>
</feature>
<dbReference type="OrthoDB" id="8068737at2759"/>
<protein>
    <submittedName>
        <fullName evidence="3">Uncharacterized protein</fullName>
    </submittedName>
</protein>
<comment type="caution">
    <text evidence="3">The sequence shown here is derived from an EMBL/GenBank/DDBJ whole genome shotgun (WGS) entry which is preliminary data.</text>
</comment>
<organism evidence="3 4">
    <name type="scientific">Lucilia cuprina</name>
    <name type="common">Green bottle fly</name>
    <name type="synonym">Australian sheep blowfly</name>
    <dbReference type="NCBI Taxonomy" id="7375"/>
    <lineage>
        <taxon>Eukaryota</taxon>
        <taxon>Metazoa</taxon>
        <taxon>Ecdysozoa</taxon>
        <taxon>Arthropoda</taxon>
        <taxon>Hexapoda</taxon>
        <taxon>Insecta</taxon>
        <taxon>Pterygota</taxon>
        <taxon>Neoptera</taxon>
        <taxon>Endopterygota</taxon>
        <taxon>Diptera</taxon>
        <taxon>Brachycera</taxon>
        <taxon>Muscomorpha</taxon>
        <taxon>Oestroidea</taxon>
        <taxon>Calliphoridae</taxon>
        <taxon>Luciliinae</taxon>
        <taxon>Lucilia</taxon>
    </lineage>
</organism>
<keyword evidence="4" id="KW-1185">Reference proteome</keyword>
<feature type="signal peptide" evidence="2">
    <location>
        <begin position="1"/>
        <end position="16"/>
    </location>
</feature>
<sequence length="379" mass="42817">MKSLLAVLLLVIAVQGREYHYDKPQVAFQKEDVSHTAAATQPSKSIVKGVHGKDYEVTMSASRKVFETRLPPKEEVFIVQHLNQPAAPAVYQPQPAIVAPYQYPQPTGINSTPNPGFYGTLQQTYRNNPQQHLNLNSNQYNGVNAASNAQQHYNQFTANTNYQQQQQLQRQQQYGGTFSQYPQQQQQQQPQQPGVVSPRAQQLQQTGGSFSQIPLQQQQQKYYPQQYEHYLQQPQRNTNLPNSNNLLNDLVNNHKYVSQSEAAQLDVYPYKQINGNPRPFTRIITKCDAPGQCEPQNAAEGGRGGSDFHHQQVLKQSKAHVSPNTDKCQNKFNYQFTGNALTGNAAKAQRGIPITKGTDLRDRRLFAYSEVVIPQYPHN</sequence>
<evidence type="ECO:0000313" key="4">
    <source>
        <dbReference type="Proteomes" id="UP000037069"/>
    </source>
</evidence>
<evidence type="ECO:0000256" key="2">
    <source>
        <dbReference type="SAM" id="SignalP"/>
    </source>
</evidence>
<keyword evidence="2" id="KW-0732">Signal</keyword>
<dbReference type="Proteomes" id="UP000037069">
    <property type="component" value="Unassembled WGS sequence"/>
</dbReference>